<feature type="compositionally biased region" description="Low complexity" evidence="2">
    <location>
        <begin position="17"/>
        <end position="29"/>
    </location>
</feature>
<dbReference type="GO" id="GO:0072318">
    <property type="term" value="P:clathrin coat disassembly"/>
    <property type="evidence" value="ECO:0007669"/>
    <property type="project" value="TreeGrafter"/>
</dbReference>
<dbReference type="GO" id="GO:0031982">
    <property type="term" value="C:vesicle"/>
    <property type="evidence" value="ECO:0007669"/>
    <property type="project" value="TreeGrafter"/>
</dbReference>
<feature type="compositionally biased region" description="Low complexity" evidence="2">
    <location>
        <begin position="38"/>
        <end position="56"/>
    </location>
</feature>
<gene>
    <name evidence="3" type="ORF">HXX76_000583</name>
</gene>
<dbReference type="GO" id="GO:0005737">
    <property type="term" value="C:cytoplasm"/>
    <property type="evidence" value="ECO:0007669"/>
    <property type="project" value="TreeGrafter"/>
</dbReference>
<evidence type="ECO:0000256" key="2">
    <source>
        <dbReference type="SAM" id="MobiDB-lite"/>
    </source>
</evidence>
<dbReference type="SUPFAM" id="SSF46565">
    <property type="entry name" value="Chaperone J-domain"/>
    <property type="match status" value="1"/>
</dbReference>
<evidence type="ECO:0000313" key="4">
    <source>
        <dbReference type="Proteomes" id="UP000650467"/>
    </source>
</evidence>
<keyword evidence="1" id="KW-0175">Coiled coil</keyword>
<dbReference type="Proteomes" id="UP000650467">
    <property type="component" value="Unassembled WGS sequence"/>
</dbReference>
<feature type="compositionally biased region" description="Low complexity" evidence="2">
    <location>
        <begin position="390"/>
        <end position="410"/>
    </location>
</feature>
<reference evidence="3" key="1">
    <citation type="journal article" date="2020" name="bioRxiv">
        <title>Comparative genomics of Chlamydomonas.</title>
        <authorList>
            <person name="Craig R.J."/>
            <person name="Hasan A.R."/>
            <person name="Ness R.W."/>
            <person name="Keightley P.D."/>
        </authorList>
    </citation>
    <scope>NUCLEOTIDE SEQUENCE</scope>
    <source>
        <strain evidence="3">SAG 7.73</strain>
    </source>
</reference>
<keyword evidence="4" id="KW-1185">Reference proteome</keyword>
<proteinExistence type="predicted"/>
<feature type="compositionally biased region" description="Pro residues" evidence="2">
    <location>
        <begin position="1"/>
        <end position="11"/>
    </location>
</feature>
<dbReference type="EMBL" id="JAEHOC010000001">
    <property type="protein sequence ID" value="KAG2445980.1"/>
    <property type="molecule type" value="Genomic_DNA"/>
</dbReference>
<feature type="compositionally biased region" description="Pro residues" evidence="2">
    <location>
        <begin position="411"/>
        <end position="420"/>
    </location>
</feature>
<organism evidence="3 4">
    <name type="scientific">Chlamydomonas incerta</name>
    <dbReference type="NCBI Taxonomy" id="51695"/>
    <lineage>
        <taxon>Eukaryota</taxon>
        <taxon>Viridiplantae</taxon>
        <taxon>Chlorophyta</taxon>
        <taxon>core chlorophytes</taxon>
        <taxon>Chlorophyceae</taxon>
        <taxon>CS clade</taxon>
        <taxon>Chlamydomonadales</taxon>
        <taxon>Chlamydomonadaceae</taxon>
        <taxon>Chlamydomonas</taxon>
    </lineage>
</organism>
<sequence length="685" mass="69475">MVAPRSPPPPAYDEHTAYSPVAGTSAAAAAGGGDRSYGRGNPGSSQSYSQAPQLQQAPPPEARFHSTTAAPGAGPPPPSFSHQHSGHSQFDDAHSQASASSMSAPYAWNHASHGSASSGAGGISGYLKAFTKKAVRVAKAGLAQLEHALEGLDQGAAGGGGGAGEQYGGGAYSATSDRGAEGGQISNDEALAWAVRLADMAPHAQQQELAQMPPPLRRRVIEVLREQIRSEHEAVRSGSATSSHEAHDTYVPPGAGHGHGAPMAPPMPYRGSSDGAYQAPHIGAPAAAAPAPPPAVAAPAQAQAPPPPAPVAPPPPPAPAHHESHDLLGMGSGGLSPMGSAATPAAAAARATYPAVPAASAPPPTQPPVHVPVPAPAPAVEDLLGFDDGPSSSAAPRPAASTSAPTAAAAQPPPPPPPQQPAQAPVAAAAAVAAAASAAAAAAVHVDDMDDFFSGGRPAASSRGAATPPPPAAAAAAAAAAARAGSVHASASAPHLVAGRSAGVSGSNSAAALFDMLHDEEAVGVDVGSVDVSEYADLYKGEQGHADEPEIRKRLRAQREKAKHDQMKAALKAKLEMEAEEAARREQQVELKEQYKANIETWKNRNKGNIRGLLGSLQTVLWPDSGWTPVSVGDMLEPLQVKKVWMRANLLVHPDKVRQRNGTAEQVAIADMVFDVLKDTYNSFR</sequence>
<dbReference type="GO" id="GO:0030276">
    <property type="term" value="F:clathrin binding"/>
    <property type="evidence" value="ECO:0007669"/>
    <property type="project" value="TreeGrafter"/>
</dbReference>
<feature type="region of interest" description="Disordered" evidence="2">
    <location>
        <begin position="1"/>
        <end position="98"/>
    </location>
</feature>
<feature type="coiled-coil region" evidence="1">
    <location>
        <begin position="568"/>
        <end position="605"/>
    </location>
</feature>
<dbReference type="PRINTS" id="PR01217">
    <property type="entry name" value="PRICHEXTENSN"/>
</dbReference>
<feature type="region of interest" description="Disordered" evidence="2">
    <location>
        <begin position="356"/>
        <end position="425"/>
    </location>
</feature>
<dbReference type="AlphaFoldDB" id="A0A835WF58"/>
<evidence type="ECO:0008006" key="5">
    <source>
        <dbReference type="Google" id="ProtNLM"/>
    </source>
</evidence>
<evidence type="ECO:0000313" key="3">
    <source>
        <dbReference type="EMBL" id="KAG2445980.1"/>
    </source>
</evidence>
<dbReference type="OrthoDB" id="1717591at2759"/>
<feature type="region of interest" description="Disordered" evidence="2">
    <location>
        <begin position="231"/>
        <end position="341"/>
    </location>
</feature>
<dbReference type="GO" id="GO:0072583">
    <property type="term" value="P:clathrin-dependent endocytosis"/>
    <property type="evidence" value="ECO:0007669"/>
    <property type="project" value="TreeGrafter"/>
</dbReference>
<dbReference type="InterPro" id="IPR036869">
    <property type="entry name" value="J_dom_sf"/>
</dbReference>
<feature type="compositionally biased region" description="Pro residues" evidence="2">
    <location>
        <begin position="304"/>
        <end position="319"/>
    </location>
</feature>
<protein>
    <recommendedName>
        <fullName evidence="5">J domain-containing protein</fullName>
    </recommendedName>
</protein>
<name>A0A835WF58_CHLIN</name>
<dbReference type="PANTHER" id="PTHR23172:SF19">
    <property type="entry name" value="J DOMAIN-CONTAINING PROTEIN"/>
    <property type="match status" value="1"/>
</dbReference>
<accession>A0A835WF58</accession>
<evidence type="ECO:0000256" key="1">
    <source>
        <dbReference type="SAM" id="Coils"/>
    </source>
</evidence>
<dbReference type="PANTHER" id="PTHR23172">
    <property type="entry name" value="AUXILIN/CYCLIN G-ASSOCIATED KINASE-RELATED"/>
    <property type="match status" value="1"/>
</dbReference>
<feature type="compositionally biased region" description="Pro residues" evidence="2">
    <location>
        <begin position="360"/>
        <end position="377"/>
    </location>
</feature>
<dbReference type="Gene3D" id="1.10.287.110">
    <property type="entry name" value="DnaJ domain"/>
    <property type="match status" value="1"/>
</dbReference>
<comment type="caution">
    <text evidence="3">The sequence shown here is derived from an EMBL/GenBank/DDBJ whole genome shotgun (WGS) entry which is preliminary data.</text>
</comment>